<feature type="region of interest" description="Disordered" evidence="1">
    <location>
        <begin position="46"/>
        <end position="158"/>
    </location>
</feature>
<organism evidence="2">
    <name type="scientific">Lichtheimia ramosa</name>
    <dbReference type="NCBI Taxonomy" id="688394"/>
    <lineage>
        <taxon>Eukaryota</taxon>
        <taxon>Fungi</taxon>
        <taxon>Fungi incertae sedis</taxon>
        <taxon>Mucoromycota</taxon>
        <taxon>Mucoromycotina</taxon>
        <taxon>Mucoromycetes</taxon>
        <taxon>Mucorales</taxon>
        <taxon>Lichtheimiaceae</taxon>
        <taxon>Lichtheimia</taxon>
    </lineage>
</organism>
<dbReference type="AlphaFoldDB" id="A0A077X0G8"/>
<feature type="region of interest" description="Disordered" evidence="1">
    <location>
        <begin position="185"/>
        <end position="316"/>
    </location>
</feature>
<name>A0A077X0G8_9FUNG</name>
<dbReference type="EMBL" id="LK023379">
    <property type="protein sequence ID" value="CDS13376.1"/>
    <property type="molecule type" value="Genomic_DNA"/>
</dbReference>
<accession>A0A077X0G8</accession>
<sequence length="316" mass="35076">MSASVAGSSTPSPLRDWLLPMPQDLGIDDSFSNDLIRQFDKKRSRLRVEMMQQSGSAFPPPPMTDSEDNDSVSTSSPQQPSPQQPRQDDSVQQRRRQEIMDQEKEKRRRSAGDLLRRSSAYLRAKIESFRGSTRSHDNLRERYSSTTPPPPSSSPSKLVVNTTIAIPQFNMSTQQSRFLSPAAAAIQPPIITQYPPKPLKYSPIDPPSDDTSSSSRHGKRHHGSIQHRISLPVLRVVGRASGEPRRRSDVGVDRQQQKKTSSSAAATGDKKLPFGVAFNRKGKERATASSAPPTLLNGTANDQQQYYWPPDHGNKP</sequence>
<protein>
    <submittedName>
        <fullName evidence="2">Uncharacterized protein</fullName>
    </submittedName>
</protein>
<feature type="compositionally biased region" description="Basic residues" evidence="1">
    <location>
        <begin position="216"/>
        <end position="225"/>
    </location>
</feature>
<feature type="compositionally biased region" description="Basic and acidic residues" evidence="1">
    <location>
        <begin position="242"/>
        <end position="256"/>
    </location>
</feature>
<feature type="compositionally biased region" description="Basic and acidic residues" evidence="1">
    <location>
        <begin position="86"/>
        <end position="116"/>
    </location>
</feature>
<dbReference type="OrthoDB" id="2288118at2759"/>
<feature type="region of interest" description="Disordered" evidence="1">
    <location>
        <begin position="1"/>
        <end position="33"/>
    </location>
</feature>
<feature type="compositionally biased region" description="Basic and acidic residues" evidence="1">
    <location>
        <begin position="124"/>
        <end position="143"/>
    </location>
</feature>
<evidence type="ECO:0000313" key="2">
    <source>
        <dbReference type="EMBL" id="CDS13376.1"/>
    </source>
</evidence>
<reference evidence="2" key="1">
    <citation type="journal article" date="2014" name="Genome Announc.">
        <title>De novo whole-genome sequence and genome annotation of Lichtheimia ramosa.</title>
        <authorList>
            <person name="Linde J."/>
            <person name="Schwartze V."/>
            <person name="Binder U."/>
            <person name="Lass-Florl C."/>
            <person name="Voigt K."/>
            <person name="Horn F."/>
        </authorList>
    </citation>
    <scope>NUCLEOTIDE SEQUENCE</scope>
    <source>
        <strain evidence="2">JMRC FSU:6197</strain>
    </source>
</reference>
<proteinExistence type="predicted"/>
<feature type="compositionally biased region" description="Low complexity" evidence="1">
    <location>
        <begin position="185"/>
        <end position="194"/>
    </location>
</feature>
<feature type="compositionally biased region" description="Polar residues" evidence="1">
    <location>
        <begin position="1"/>
        <end position="12"/>
    </location>
</feature>
<gene>
    <name evidence="2" type="ORF">LRAMOSA05554</name>
</gene>
<evidence type="ECO:0000256" key="1">
    <source>
        <dbReference type="SAM" id="MobiDB-lite"/>
    </source>
</evidence>
<feature type="compositionally biased region" description="Polar residues" evidence="1">
    <location>
        <begin position="287"/>
        <end position="306"/>
    </location>
</feature>